<dbReference type="InterPro" id="IPR039426">
    <property type="entry name" value="TonB-dep_rcpt-like"/>
</dbReference>
<dbReference type="Proteomes" id="UP000006457">
    <property type="component" value="Unassembled WGS sequence"/>
</dbReference>
<evidence type="ECO:0000256" key="3">
    <source>
        <dbReference type="ARBA" id="ARBA00022452"/>
    </source>
</evidence>
<proteinExistence type="predicted"/>
<dbReference type="RefSeq" id="WP_005760088.1">
    <property type="nucleotide sequence ID" value="NZ_AJSX01000022.1"/>
</dbReference>
<keyword evidence="2" id="KW-0813">Transport</keyword>
<dbReference type="Gene3D" id="2.40.170.20">
    <property type="entry name" value="TonB-dependent receptor, beta-barrel domain"/>
    <property type="match status" value="1"/>
</dbReference>
<keyword evidence="6" id="KW-0472">Membrane</keyword>
<dbReference type="PANTHER" id="PTHR30069:SF40">
    <property type="entry name" value="TONB-DEPENDENT RECEPTOR NMB0964-RELATED"/>
    <property type="match status" value="1"/>
</dbReference>
<evidence type="ECO:0000256" key="6">
    <source>
        <dbReference type="ARBA" id="ARBA00023136"/>
    </source>
</evidence>
<sequence>MGLSWVGDKGYLGVSYNERRDHYGIPGHNHEFDYCSGHLFDTTNLLNITKVKSYLLAYPHLMGDEDMIGNLHFHCGTELSGEKHSHSNVYGHKHDISAPGPVIDMHSKRYDLRGEWRQPMWGIDRIKVALAYADYYHDEKHDGKAHLNGTESEAYKNALLHTAALMSGKPEAFFYNKGFNSRLEIYHQPTEHFNGLVGVQYQTKKSKATRLASIVTNDINNLSGERNEHDQHPLVENTEKQLSFFALEQINWRNFILETGMRWERQEIPIKYDKSKYNLSDEKDGPDLSPYRDNAVSYSGTLMWDFHPDYRLSLSASHNERMPSPMELYYHGKHLATNSFEYGNKDLKKERSNNLELGLMHASEKWDFKFSVYYQGFKNYIHNENIYRNANLYMRRYNQSRSF</sequence>
<evidence type="ECO:0000313" key="10">
    <source>
        <dbReference type="Proteomes" id="UP000006457"/>
    </source>
</evidence>
<evidence type="ECO:0000256" key="7">
    <source>
        <dbReference type="ARBA" id="ARBA00023237"/>
    </source>
</evidence>
<comment type="subcellular location">
    <subcellularLocation>
        <location evidence="1">Cell outer membrane</location>
        <topology evidence="1">Multi-pass membrane protein</topology>
    </subcellularLocation>
</comment>
<dbReference type="PANTHER" id="PTHR30069">
    <property type="entry name" value="TONB-DEPENDENT OUTER MEMBRANE RECEPTOR"/>
    <property type="match status" value="1"/>
</dbReference>
<name>I3DEK9_9PAST</name>
<evidence type="ECO:0000256" key="4">
    <source>
        <dbReference type="ARBA" id="ARBA00022692"/>
    </source>
</evidence>
<reference evidence="9 10" key="1">
    <citation type="submission" date="2012-03" db="EMBL/GenBank/DDBJ databases">
        <authorList>
            <person name="Harkins D.M."/>
            <person name="Madupu R."/>
            <person name="Durkin A.S."/>
            <person name="Torralba M."/>
            <person name="Methe B."/>
            <person name="Sutton G.G."/>
            <person name="Nelson K.E."/>
        </authorList>
    </citation>
    <scope>NUCLEOTIDE SEQUENCE [LARGE SCALE GENOMIC DNA]</scope>
    <source>
        <strain evidence="9 10">CCUG 2042</strain>
    </source>
</reference>
<dbReference type="InterPro" id="IPR000531">
    <property type="entry name" value="Beta-barrel_TonB"/>
</dbReference>
<dbReference type="GO" id="GO:0044718">
    <property type="term" value="P:siderophore transmembrane transport"/>
    <property type="evidence" value="ECO:0007669"/>
    <property type="project" value="TreeGrafter"/>
</dbReference>
<dbReference type="eggNOG" id="COG1629">
    <property type="taxonomic scope" value="Bacteria"/>
</dbReference>
<evidence type="ECO:0000256" key="1">
    <source>
        <dbReference type="ARBA" id="ARBA00004571"/>
    </source>
</evidence>
<keyword evidence="7" id="KW-0998">Cell outer membrane</keyword>
<keyword evidence="9" id="KW-0675">Receptor</keyword>
<keyword evidence="5" id="KW-0798">TonB box</keyword>
<dbReference type="SUPFAM" id="SSF56935">
    <property type="entry name" value="Porins"/>
    <property type="match status" value="1"/>
</dbReference>
<accession>I3DEK9</accession>
<dbReference type="EMBL" id="AJSX01000022">
    <property type="protein sequence ID" value="EIJ70152.1"/>
    <property type="molecule type" value="Genomic_DNA"/>
</dbReference>
<dbReference type="InterPro" id="IPR036942">
    <property type="entry name" value="Beta-barrel_TonB_sf"/>
</dbReference>
<dbReference type="Pfam" id="PF00593">
    <property type="entry name" value="TonB_dep_Rec_b-barrel"/>
    <property type="match status" value="1"/>
</dbReference>
<dbReference type="GO" id="GO:0009279">
    <property type="term" value="C:cell outer membrane"/>
    <property type="evidence" value="ECO:0007669"/>
    <property type="project" value="UniProtKB-SubCell"/>
</dbReference>
<gene>
    <name evidence="9" type="ORF">HMPREF1052_1511</name>
</gene>
<organism evidence="9 10">
    <name type="scientific">Pasteurella bettyae CCUG 2042</name>
    <dbReference type="NCBI Taxonomy" id="1095749"/>
    <lineage>
        <taxon>Bacteria</taxon>
        <taxon>Pseudomonadati</taxon>
        <taxon>Pseudomonadota</taxon>
        <taxon>Gammaproteobacteria</taxon>
        <taxon>Pasteurellales</taxon>
        <taxon>Pasteurellaceae</taxon>
        <taxon>Pasteurella</taxon>
    </lineage>
</organism>
<dbReference type="eggNOG" id="COG4771">
    <property type="taxonomic scope" value="Bacteria"/>
</dbReference>
<keyword evidence="10" id="KW-1185">Reference proteome</keyword>
<evidence type="ECO:0000256" key="5">
    <source>
        <dbReference type="ARBA" id="ARBA00023077"/>
    </source>
</evidence>
<evidence type="ECO:0000313" key="9">
    <source>
        <dbReference type="EMBL" id="EIJ70152.1"/>
    </source>
</evidence>
<feature type="domain" description="TonB-dependent receptor-like beta-barrel" evidence="8">
    <location>
        <begin position="105"/>
        <end position="389"/>
    </location>
</feature>
<feature type="non-terminal residue" evidence="9">
    <location>
        <position position="403"/>
    </location>
</feature>
<dbReference type="AlphaFoldDB" id="I3DEK9"/>
<keyword evidence="3" id="KW-1134">Transmembrane beta strand</keyword>
<protein>
    <submittedName>
        <fullName evidence="9">TonB-dependent receptor domain protein</fullName>
    </submittedName>
</protein>
<evidence type="ECO:0000256" key="2">
    <source>
        <dbReference type="ARBA" id="ARBA00022448"/>
    </source>
</evidence>
<comment type="caution">
    <text evidence="9">The sequence shown here is derived from an EMBL/GenBank/DDBJ whole genome shotgun (WGS) entry which is preliminary data.</text>
</comment>
<keyword evidence="4" id="KW-0812">Transmembrane</keyword>
<dbReference type="GO" id="GO:0015344">
    <property type="term" value="F:siderophore uptake transmembrane transporter activity"/>
    <property type="evidence" value="ECO:0007669"/>
    <property type="project" value="TreeGrafter"/>
</dbReference>
<evidence type="ECO:0000259" key="8">
    <source>
        <dbReference type="Pfam" id="PF00593"/>
    </source>
</evidence>